<evidence type="ECO:0000256" key="7">
    <source>
        <dbReference type="RuleBase" id="RU003435"/>
    </source>
</evidence>
<dbReference type="Gene3D" id="1.10.1370.10">
    <property type="entry name" value="Neurolysin, domain 3"/>
    <property type="match status" value="1"/>
</dbReference>
<comment type="cofactor">
    <cofactor evidence="7">
        <name>Zn(2+)</name>
        <dbReference type="ChEBI" id="CHEBI:29105"/>
    </cofactor>
    <text evidence="7">Binds 1 zinc ion.</text>
</comment>
<dbReference type="GO" id="GO:0006508">
    <property type="term" value="P:proteolysis"/>
    <property type="evidence" value="ECO:0007669"/>
    <property type="project" value="UniProtKB-KW"/>
</dbReference>
<keyword evidence="2 7" id="KW-0645">Protease</keyword>
<dbReference type="PANTHER" id="PTHR43660:SF1">
    <property type="entry name" value="DIPEPTIDYL CARBOXYPEPTIDASE"/>
    <property type="match status" value="1"/>
</dbReference>
<organism evidence="9 10">
    <name type="scientific">Rhodalgimonas zhirmunskyi</name>
    <dbReference type="NCBI Taxonomy" id="2964767"/>
    <lineage>
        <taxon>Bacteria</taxon>
        <taxon>Pseudomonadati</taxon>
        <taxon>Pseudomonadota</taxon>
        <taxon>Alphaproteobacteria</taxon>
        <taxon>Rhodobacterales</taxon>
        <taxon>Roseobacteraceae</taxon>
        <taxon>Rhodalgimonas</taxon>
    </lineage>
</organism>
<evidence type="ECO:0000256" key="5">
    <source>
        <dbReference type="ARBA" id="ARBA00022833"/>
    </source>
</evidence>
<evidence type="ECO:0000259" key="8">
    <source>
        <dbReference type="Pfam" id="PF01432"/>
    </source>
</evidence>
<dbReference type="GO" id="GO:0004180">
    <property type="term" value="F:carboxypeptidase activity"/>
    <property type="evidence" value="ECO:0007669"/>
    <property type="project" value="TreeGrafter"/>
</dbReference>
<gene>
    <name evidence="9" type="ORF">NOI20_11085</name>
</gene>
<dbReference type="InterPro" id="IPR034005">
    <property type="entry name" value="M3A_DCP"/>
</dbReference>
<evidence type="ECO:0000313" key="10">
    <source>
        <dbReference type="Proteomes" id="UP001227162"/>
    </source>
</evidence>
<evidence type="ECO:0000256" key="3">
    <source>
        <dbReference type="ARBA" id="ARBA00022723"/>
    </source>
</evidence>
<keyword evidence="3 7" id="KW-0479">Metal-binding</keyword>
<dbReference type="CDD" id="cd06456">
    <property type="entry name" value="M3A_DCP"/>
    <property type="match status" value="1"/>
</dbReference>
<comment type="caution">
    <text evidence="9">The sequence shown here is derived from an EMBL/GenBank/DDBJ whole genome shotgun (WGS) entry which is preliminary data.</text>
</comment>
<dbReference type="Pfam" id="PF01432">
    <property type="entry name" value="Peptidase_M3"/>
    <property type="match status" value="1"/>
</dbReference>
<dbReference type="Gene3D" id="1.10.1370.40">
    <property type="match status" value="1"/>
</dbReference>
<dbReference type="EMBL" id="JANFFA010000003">
    <property type="protein sequence ID" value="MDQ2094654.1"/>
    <property type="molecule type" value="Genomic_DNA"/>
</dbReference>
<sequence>MTTNPLLQDWKTPFEIAPFDAISDEDFAPALEQALAAHEAEIAAIASDARPADFDNVIGALESAGEGLDKVLSVFFTVAGADSNPKREALQRDFSPKLARHFAAISANKALFARVEAVWEQRDTLDLTPEQARVLMLTRRGFVRSGAALSGAGDARMQEIKTRLAELGTAFTQNLLADERDWFMELSEDDLEGLPGFVIDAARAAGEEKGAGGPVVTLSRSLIVPFLENSPRRDLRERAFKAWAARGANGGETDNREVAAEILALREERAKLLGYENFAQYKLETEMAKTPEAVRELLMAVWKPAKARAEADGARLEEMMHGDGVNGPLEPWDWRFYAARLRREEHDLDDSALKPYLSLERMIEAAFACANRLFGLEFKPLDVALYHPDCRAWEVTREGRHVAVFIGDYFARGSKRSGAWCSAMRAQAKFPEEQAPVVINVCNFAKGNPALLSYDDARTLFHEFGHALHQMLSDVTYESVSGTSVARDFVELPSQLYEHWLEVPEVLREFATHVETGEAMPEAMLDKVLGAANFDQGFQTVEYVASAMVDLEFHDGSAPKDVMKKQREVLEGLGMPHAIVMRHASPQFAHVFSGDGYSSGYYSYMWSEVMDADAFEAFEEAGSAFDPATAKALEENILSTGGSVDAGELYVAFRGRLPGVEALLKGRGLVAA</sequence>
<dbReference type="Proteomes" id="UP001227162">
    <property type="component" value="Unassembled WGS sequence"/>
</dbReference>
<dbReference type="AlphaFoldDB" id="A0AAJ1X5Z4"/>
<dbReference type="RefSeq" id="WP_317626771.1">
    <property type="nucleotide sequence ID" value="NZ_JANFFA010000003.1"/>
</dbReference>
<dbReference type="InterPro" id="IPR024079">
    <property type="entry name" value="MetalloPept_cat_dom_sf"/>
</dbReference>
<evidence type="ECO:0000256" key="4">
    <source>
        <dbReference type="ARBA" id="ARBA00022801"/>
    </source>
</evidence>
<protein>
    <submittedName>
        <fullName evidence="9">M3 family metallopeptidase</fullName>
    </submittedName>
</protein>
<evidence type="ECO:0000256" key="6">
    <source>
        <dbReference type="ARBA" id="ARBA00023049"/>
    </source>
</evidence>
<comment type="similarity">
    <text evidence="1 7">Belongs to the peptidase M3 family.</text>
</comment>
<dbReference type="GO" id="GO:0046872">
    <property type="term" value="F:metal ion binding"/>
    <property type="evidence" value="ECO:0007669"/>
    <property type="project" value="UniProtKB-UniRule"/>
</dbReference>
<keyword evidence="6 7" id="KW-0482">Metalloprotease</keyword>
<keyword evidence="5 7" id="KW-0862">Zinc</keyword>
<evidence type="ECO:0000256" key="2">
    <source>
        <dbReference type="ARBA" id="ARBA00022670"/>
    </source>
</evidence>
<name>A0AAJ1X5Z4_9RHOB</name>
<proteinExistence type="inferred from homology"/>
<dbReference type="FunFam" id="3.40.390.10:FF:000009">
    <property type="entry name" value="Oligopeptidase A"/>
    <property type="match status" value="1"/>
</dbReference>
<dbReference type="SUPFAM" id="SSF55486">
    <property type="entry name" value="Metalloproteases ('zincins'), catalytic domain"/>
    <property type="match status" value="1"/>
</dbReference>
<dbReference type="InterPro" id="IPR045090">
    <property type="entry name" value="Pept_M3A_M3B"/>
</dbReference>
<dbReference type="InterPro" id="IPR024077">
    <property type="entry name" value="Neurolysin/TOP_dom2"/>
</dbReference>
<dbReference type="GO" id="GO:0004222">
    <property type="term" value="F:metalloendopeptidase activity"/>
    <property type="evidence" value="ECO:0007669"/>
    <property type="project" value="InterPro"/>
</dbReference>
<feature type="domain" description="Peptidase M3A/M3B catalytic" evidence="8">
    <location>
        <begin position="227"/>
        <end position="668"/>
    </location>
</feature>
<evidence type="ECO:0000313" key="9">
    <source>
        <dbReference type="EMBL" id="MDQ2094654.1"/>
    </source>
</evidence>
<evidence type="ECO:0000256" key="1">
    <source>
        <dbReference type="ARBA" id="ARBA00006040"/>
    </source>
</evidence>
<dbReference type="InterPro" id="IPR001567">
    <property type="entry name" value="Pept_M3A_M3B_dom"/>
</dbReference>
<reference evidence="9" key="2">
    <citation type="submission" date="2023-04" db="EMBL/GenBank/DDBJ databases">
        <title>'Rhodoalgimonas zhirmunskyi' gen. nov., isolated from a red alga.</title>
        <authorList>
            <person name="Nedashkovskaya O.I."/>
            <person name="Otstavnykh N.Y."/>
            <person name="Bystritskaya E.P."/>
            <person name="Balabanova L.A."/>
            <person name="Isaeva M.P."/>
        </authorList>
    </citation>
    <scope>NUCLEOTIDE SEQUENCE</scope>
    <source>
        <strain evidence="9">10Alg 79</strain>
    </source>
</reference>
<keyword evidence="10" id="KW-1185">Reference proteome</keyword>
<dbReference type="GO" id="GO:0005829">
    <property type="term" value="C:cytosol"/>
    <property type="evidence" value="ECO:0007669"/>
    <property type="project" value="TreeGrafter"/>
</dbReference>
<reference evidence="9" key="1">
    <citation type="submission" date="2022-07" db="EMBL/GenBank/DDBJ databases">
        <authorList>
            <person name="Otstavnykh N."/>
            <person name="Isaeva M."/>
            <person name="Bystritskaya E."/>
        </authorList>
    </citation>
    <scope>NUCLEOTIDE SEQUENCE</scope>
    <source>
        <strain evidence="9">10Alg 79</strain>
    </source>
</reference>
<keyword evidence="4 7" id="KW-0378">Hydrolase</keyword>
<dbReference type="PANTHER" id="PTHR43660">
    <property type="entry name" value="DIPEPTIDYL CARBOXYPEPTIDASE"/>
    <property type="match status" value="1"/>
</dbReference>
<accession>A0AAJ1X5Z4</accession>
<dbReference type="Gene3D" id="3.40.390.10">
    <property type="entry name" value="Collagenase (Catalytic Domain)"/>
    <property type="match status" value="1"/>
</dbReference>